<protein>
    <submittedName>
        <fullName evidence="2">Uncharacterized protein</fullName>
    </submittedName>
</protein>
<name>A0A8T1IT25_9STRA</name>
<accession>A0A8T1IT25</accession>
<evidence type="ECO:0000313" key="3">
    <source>
        <dbReference type="Proteomes" id="UP000760860"/>
    </source>
</evidence>
<dbReference type="VEuPathDB" id="FungiDB:PC110_g12072"/>
<reference evidence="2" key="1">
    <citation type="submission" date="2018-05" db="EMBL/GenBank/DDBJ databases">
        <title>Effector identification in a new, highly contiguous assembly of the strawberry crown rot pathogen Phytophthora cactorum.</title>
        <authorList>
            <person name="Armitage A.D."/>
            <person name="Nellist C.F."/>
            <person name="Bates H."/>
            <person name="Vickerstaff R.J."/>
            <person name="Harrison R.J."/>
        </authorList>
    </citation>
    <scope>NUCLEOTIDE SEQUENCE</scope>
    <source>
        <strain evidence="2">P421</strain>
    </source>
</reference>
<feature type="compositionally biased region" description="Polar residues" evidence="1">
    <location>
        <begin position="51"/>
        <end position="77"/>
    </location>
</feature>
<dbReference type="VEuPathDB" id="FungiDB:PC110_g3897"/>
<comment type="caution">
    <text evidence="2">The sequence shown here is derived from an EMBL/GenBank/DDBJ whole genome shotgun (WGS) entry which is preliminary data.</text>
</comment>
<dbReference type="Proteomes" id="UP000760860">
    <property type="component" value="Unassembled WGS sequence"/>
</dbReference>
<dbReference type="AlphaFoldDB" id="A0A8T1IT25"/>
<organism evidence="2 3">
    <name type="scientific">Phytophthora cactorum</name>
    <dbReference type="NCBI Taxonomy" id="29920"/>
    <lineage>
        <taxon>Eukaryota</taxon>
        <taxon>Sar</taxon>
        <taxon>Stramenopiles</taxon>
        <taxon>Oomycota</taxon>
        <taxon>Peronosporomycetes</taxon>
        <taxon>Peronosporales</taxon>
        <taxon>Peronosporaceae</taxon>
        <taxon>Phytophthora</taxon>
    </lineage>
</organism>
<sequence>MDPCSVCKHGVHHLSSCVEQWKKRNTSGSPNAVSSEKVTYEIVGWSKGTSLRQQASQDSSSTVTEPEEPLSSQSTVDDSAEPRVRVDAYGIPMKVHFYRQIGKRDKVLDVAHVLATPYSIGNNDNVEVFTHICVLCALCLPMLQMTRLPYNIVDFRRLVEVTTGNRDVTILSCDTFNDMLSSSFAHFCEMVARLLDIEFRLKFKMPFLNLIHDLWTTGTGKKGVIGTSISFIDSNRDFRHFAMLVRILNDFHESKLVKEMIMSRIAELYGVAINGMAQFLMSDTAPSTRKVSKLFEDAIPVDYTMYVLNLRLSLQGLFKHVDICQGSQEFGAKAFPSAAALARVWLGRESSNAFQERRLHHEFAVNKIA</sequence>
<proteinExistence type="predicted"/>
<gene>
    <name evidence="2" type="ORF">PC129_g2646</name>
</gene>
<dbReference type="EMBL" id="RCMV01000049">
    <property type="protein sequence ID" value="KAG3226808.1"/>
    <property type="molecule type" value="Genomic_DNA"/>
</dbReference>
<feature type="region of interest" description="Disordered" evidence="1">
    <location>
        <begin position="51"/>
        <end position="80"/>
    </location>
</feature>
<evidence type="ECO:0000256" key="1">
    <source>
        <dbReference type="SAM" id="MobiDB-lite"/>
    </source>
</evidence>
<evidence type="ECO:0000313" key="2">
    <source>
        <dbReference type="EMBL" id="KAG3226808.1"/>
    </source>
</evidence>